<dbReference type="GO" id="GO:0016779">
    <property type="term" value="F:nucleotidyltransferase activity"/>
    <property type="evidence" value="ECO:0007669"/>
    <property type="project" value="UniProtKB-KW"/>
</dbReference>
<dbReference type="NCBIfam" id="TIGR03135">
    <property type="entry name" value="malonate_mdcG"/>
    <property type="match status" value="1"/>
</dbReference>
<gene>
    <name evidence="2" type="primary">mdcG</name>
    <name evidence="2" type="ORF">ACD661_05865</name>
</gene>
<dbReference type="Pfam" id="PF10620">
    <property type="entry name" value="MdcG"/>
    <property type="match status" value="1"/>
</dbReference>
<proteinExistence type="predicted"/>
<sequence length="204" mass="23482">MNYARHTLCYLNPSTVAASQHSEEQQRLFKYWLHCGYPFISPRQPQELPSGKIHLAIPYVNLQQQKIRAGYQVALSAIIQNQELPKFTDIFPSVQLEATADIKVYGSYCWQYLTQESYVQPDSDLDVLIIYAAQSLSDLRGLYQELLLKSKVQQIDGEVRFPHWGDCSLHELLQNSDSILFKSINNVFLLAREELYATYPSLGF</sequence>
<dbReference type="InterPro" id="IPR049180">
    <property type="entry name" value="MdcG_C"/>
</dbReference>
<dbReference type="EC" id="2.7.7.66" evidence="2"/>
<feature type="domain" description="Phosphoribosyl-dephospho-CoA transferase MdcG C-terminal" evidence="1">
    <location>
        <begin position="97"/>
        <end position="192"/>
    </location>
</feature>
<accession>A0ABW8D5W1</accession>
<dbReference type="Proteomes" id="UP001615550">
    <property type="component" value="Unassembled WGS sequence"/>
</dbReference>
<evidence type="ECO:0000259" key="1">
    <source>
        <dbReference type="Pfam" id="PF10620"/>
    </source>
</evidence>
<name>A0ABW8D5W1_9GAMM</name>
<evidence type="ECO:0000313" key="3">
    <source>
        <dbReference type="Proteomes" id="UP001615550"/>
    </source>
</evidence>
<comment type="caution">
    <text evidence="2">The sequence shown here is derived from an EMBL/GenBank/DDBJ whole genome shotgun (WGS) entry which is preliminary data.</text>
</comment>
<organism evidence="2 3">
    <name type="scientific">Legionella lytica</name>
    <dbReference type="NCBI Taxonomy" id="96232"/>
    <lineage>
        <taxon>Bacteria</taxon>
        <taxon>Pseudomonadati</taxon>
        <taxon>Pseudomonadota</taxon>
        <taxon>Gammaproteobacteria</taxon>
        <taxon>Legionellales</taxon>
        <taxon>Legionellaceae</taxon>
        <taxon>Legionella</taxon>
    </lineage>
</organism>
<evidence type="ECO:0000313" key="2">
    <source>
        <dbReference type="EMBL" id="MFJ1268074.1"/>
    </source>
</evidence>
<reference evidence="2 3" key="1">
    <citation type="submission" date="2024-08" db="EMBL/GenBank/DDBJ databases">
        <title>Draft Genome Sequence of Legionella lytica strain DSB2004, Isolated From a Fire Sprinkler System.</title>
        <authorList>
            <person name="Everhart A.D."/>
            <person name="Kidane D.T."/>
            <person name="Farone A.L."/>
            <person name="Farone M.B."/>
        </authorList>
    </citation>
    <scope>NUCLEOTIDE SEQUENCE [LARGE SCALE GENOMIC DNA]</scope>
    <source>
        <strain evidence="2 3">DSB2004</strain>
    </source>
</reference>
<dbReference type="EMBL" id="JBGORX010000001">
    <property type="protein sequence ID" value="MFJ1268074.1"/>
    <property type="molecule type" value="Genomic_DNA"/>
</dbReference>
<dbReference type="RefSeq" id="WP_400186895.1">
    <property type="nucleotide sequence ID" value="NZ_JBGORX010000001.1"/>
</dbReference>
<keyword evidence="2" id="KW-0548">Nucleotidyltransferase</keyword>
<keyword evidence="3" id="KW-1185">Reference proteome</keyword>
<dbReference type="InterPro" id="IPR017557">
    <property type="entry name" value="Holo-ACP_synthase"/>
</dbReference>
<protein>
    <submittedName>
        <fullName evidence="2">Malonate decarboxylase holo-[acyl-carrier-protein] synthase</fullName>
        <ecNumber evidence="2">2.7.7.66</ecNumber>
    </submittedName>
</protein>
<keyword evidence="2" id="KW-0808">Transferase</keyword>